<feature type="non-terminal residue" evidence="1">
    <location>
        <position position="174"/>
    </location>
</feature>
<dbReference type="OrthoDB" id="4076672at2759"/>
<gene>
    <name evidence="1" type="ORF">METBISCDRAFT_7702</name>
</gene>
<feature type="non-terminal residue" evidence="1">
    <location>
        <position position="1"/>
    </location>
</feature>
<reference evidence="2" key="1">
    <citation type="journal article" date="2018" name="Nat. Microbiol.">
        <title>Leveraging single-cell genomics to expand the fungal tree of life.</title>
        <authorList>
            <person name="Ahrendt S.R."/>
            <person name="Quandt C.A."/>
            <person name="Ciobanu D."/>
            <person name="Clum A."/>
            <person name="Salamov A."/>
            <person name="Andreopoulos B."/>
            <person name="Cheng J.F."/>
            <person name="Woyke T."/>
            <person name="Pelin A."/>
            <person name="Henrissat B."/>
            <person name="Reynolds N.K."/>
            <person name="Benny G.L."/>
            <person name="Smith M.E."/>
            <person name="James T.Y."/>
            <person name="Grigoriev I.V."/>
        </authorList>
    </citation>
    <scope>NUCLEOTIDE SEQUENCE [LARGE SCALE GENOMIC DNA]</scope>
    <source>
        <strain evidence="2">Baker2002</strain>
    </source>
</reference>
<accession>A0A4P9Z7W9</accession>
<dbReference type="AlphaFoldDB" id="A0A4P9Z7W9"/>
<sequence>FCVTARFHLSPAPTSVKEVQFIHNAFKTVSPVEFFLVEQFASGASNPFRHHLTVVLNALDRPLDAIHEIGPGEHSAAVLRTRQLEISRFLSTICGLPRFSYVENEDRYFAGRLYVPFKHSLASDGRYLKGQYDVSESTVDSPFFTLSSDHDLKLVGSKLRHNFQKYHKLKPAKI</sequence>
<proteinExistence type="predicted"/>
<organism evidence="1 2">
    <name type="scientific">Metschnikowia bicuspidata</name>
    <dbReference type="NCBI Taxonomy" id="27322"/>
    <lineage>
        <taxon>Eukaryota</taxon>
        <taxon>Fungi</taxon>
        <taxon>Dikarya</taxon>
        <taxon>Ascomycota</taxon>
        <taxon>Saccharomycotina</taxon>
        <taxon>Pichiomycetes</taxon>
        <taxon>Metschnikowiaceae</taxon>
        <taxon>Metschnikowia</taxon>
    </lineage>
</organism>
<evidence type="ECO:0000313" key="1">
    <source>
        <dbReference type="EMBL" id="RKP28777.1"/>
    </source>
</evidence>
<name>A0A4P9Z7W9_9ASCO</name>
<keyword evidence="2" id="KW-1185">Reference proteome</keyword>
<dbReference type="EMBL" id="ML004595">
    <property type="protein sequence ID" value="RKP28777.1"/>
    <property type="molecule type" value="Genomic_DNA"/>
</dbReference>
<protein>
    <submittedName>
        <fullName evidence="1">Uncharacterized protein</fullName>
    </submittedName>
</protein>
<evidence type="ECO:0000313" key="2">
    <source>
        <dbReference type="Proteomes" id="UP000268321"/>
    </source>
</evidence>
<dbReference type="Proteomes" id="UP000268321">
    <property type="component" value="Unassembled WGS sequence"/>
</dbReference>